<feature type="compositionally biased region" description="Basic and acidic residues" evidence="3">
    <location>
        <begin position="422"/>
        <end position="454"/>
    </location>
</feature>
<protein>
    <recommendedName>
        <fullName evidence="4">Nuclear speckle splicing regulatory protein 1 N-terminal domain-containing protein</fullName>
    </recommendedName>
</protein>
<proteinExistence type="inferred from homology"/>
<feature type="compositionally biased region" description="Low complexity" evidence="3">
    <location>
        <begin position="7"/>
        <end position="32"/>
    </location>
</feature>
<evidence type="ECO:0000259" key="4">
    <source>
        <dbReference type="Pfam" id="PF09745"/>
    </source>
</evidence>
<evidence type="ECO:0000256" key="2">
    <source>
        <dbReference type="ARBA" id="ARBA00023054"/>
    </source>
</evidence>
<dbReference type="Pfam" id="PF09745">
    <property type="entry name" value="NSRP1_N"/>
    <property type="match status" value="1"/>
</dbReference>
<dbReference type="Proteomes" id="UP000028837">
    <property type="component" value="Unassembled WGS sequence"/>
</dbReference>
<dbReference type="InterPro" id="IPR018612">
    <property type="entry name" value="NSRP1_N"/>
</dbReference>
<dbReference type="AlphaFoldDB" id="A0A086JWX4"/>
<dbReference type="GO" id="GO:0000381">
    <property type="term" value="P:regulation of alternative mRNA splicing, via spliceosome"/>
    <property type="evidence" value="ECO:0007669"/>
    <property type="project" value="InterPro"/>
</dbReference>
<evidence type="ECO:0000313" key="5">
    <source>
        <dbReference type="EMBL" id="KFG36642.1"/>
    </source>
</evidence>
<feature type="compositionally biased region" description="Basic and acidic residues" evidence="3">
    <location>
        <begin position="200"/>
        <end position="216"/>
    </location>
</feature>
<feature type="compositionally biased region" description="Polar residues" evidence="3">
    <location>
        <begin position="132"/>
        <end position="142"/>
    </location>
</feature>
<dbReference type="EMBL" id="AHZU02001075">
    <property type="protein sequence ID" value="KFG36642.1"/>
    <property type="molecule type" value="Genomic_DNA"/>
</dbReference>
<dbReference type="VEuPathDB" id="ToxoDB:TGDOM2_316490"/>
<keyword evidence="2" id="KW-0175">Coiled coil</keyword>
<accession>A0A086JWX4</accession>
<dbReference type="OrthoDB" id="332547at2759"/>
<feature type="compositionally biased region" description="Basic and acidic residues" evidence="3">
    <location>
        <begin position="380"/>
        <end position="389"/>
    </location>
</feature>
<feature type="compositionally biased region" description="Basic and acidic residues" evidence="3">
    <location>
        <begin position="282"/>
        <end position="295"/>
    </location>
</feature>
<feature type="region of interest" description="Disordered" evidence="3">
    <location>
        <begin position="127"/>
        <end position="174"/>
    </location>
</feature>
<feature type="region of interest" description="Disordered" evidence="3">
    <location>
        <begin position="51"/>
        <end position="86"/>
    </location>
</feature>
<dbReference type="PANTHER" id="PTHR31938:SF4">
    <property type="entry name" value="NUCLEAR SPECKLE SPLICING REGULATORY PROTEIN 1"/>
    <property type="match status" value="1"/>
</dbReference>
<feature type="region of interest" description="Disordered" evidence="3">
    <location>
        <begin position="1"/>
        <end position="32"/>
    </location>
</feature>
<gene>
    <name evidence="5" type="ORF">TGDOM2_316490</name>
</gene>
<dbReference type="InterPro" id="IPR042816">
    <property type="entry name" value="Nsrp1"/>
</dbReference>
<feature type="region of interest" description="Disordered" evidence="3">
    <location>
        <begin position="192"/>
        <end position="221"/>
    </location>
</feature>
<comment type="similarity">
    <text evidence="1">Belongs to the NSRP1 family.</text>
</comment>
<evidence type="ECO:0000256" key="3">
    <source>
        <dbReference type="SAM" id="MobiDB-lite"/>
    </source>
</evidence>
<sequence length="492" mass="53288">MAGFSLSLKKASAPPNAASSASSGSSGSSFAAPAASASSVSALFQASLDAEEEEAKAAEKKGVMQSVRLASGPDRRHQVQQQKALAEDSTVFAYDEVFERVSSAVTKERAKKTPRIYLGYKTGLEELRDAEQGQTEPLSNDGHSAGCEGDEAEALPEPEAGLSPTRTRPSGDKSFATYGANLNCGLNLASQRGVEGALSARERREKASGLGEERETPSLPASRFISKLVVSARRRALEREIAEERQLQKERAGDKNDEVFVTSAYKQRLEERRLLALELEEQERRDRENAPDKQSDLSSFHAHLLRSGHASRSGGGERTPNIGRATPPRGRGSEDGVVAQGVGEHVKQEVKRERTDDRGDPEGQGLRDAAVRGVCVGETEPEREADLGEKKRRLLQGSAATEEETSSGSRGRGMEETAGGGPERREGQDGSRAAETEEDEKQSRARLEDLLQQKKREKQRKLEQAAAPLGEDKLSEAKRRYLERKRKAAGGG</sequence>
<evidence type="ECO:0000313" key="6">
    <source>
        <dbReference type="Proteomes" id="UP000028837"/>
    </source>
</evidence>
<comment type="caution">
    <text evidence="5">The sequence shown here is derived from an EMBL/GenBank/DDBJ whole genome shotgun (WGS) entry which is preliminary data.</text>
</comment>
<dbReference type="PANTHER" id="PTHR31938">
    <property type="entry name" value="NUCLEAR SPECKLE SPLICING REGULATORY PROTEIN 1"/>
    <property type="match status" value="1"/>
</dbReference>
<organism evidence="5 6">
    <name type="scientific">Toxoplasma gondii GAB2-2007-GAL-DOM2</name>
    <dbReference type="NCBI Taxonomy" id="1130820"/>
    <lineage>
        <taxon>Eukaryota</taxon>
        <taxon>Sar</taxon>
        <taxon>Alveolata</taxon>
        <taxon>Apicomplexa</taxon>
        <taxon>Conoidasida</taxon>
        <taxon>Coccidia</taxon>
        <taxon>Eucoccidiorida</taxon>
        <taxon>Eimeriorina</taxon>
        <taxon>Sarcocystidae</taxon>
        <taxon>Toxoplasma</taxon>
    </lineage>
</organism>
<name>A0A086JWX4_TOXGO</name>
<feature type="compositionally biased region" description="Basic and acidic residues" evidence="3">
    <location>
        <begin position="344"/>
        <end position="361"/>
    </location>
</feature>
<reference evidence="5 6" key="1">
    <citation type="submission" date="2014-02" db="EMBL/GenBank/DDBJ databases">
        <authorList>
            <person name="Sibley D."/>
            <person name="Venepally P."/>
            <person name="Karamycheva S."/>
            <person name="Hadjithomas M."/>
            <person name="Khan A."/>
            <person name="Brunk B."/>
            <person name="Roos D."/>
            <person name="Caler E."/>
            <person name="Lorenzi H."/>
        </authorList>
    </citation>
    <scope>NUCLEOTIDE SEQUENCE [LARGE SCALE GENOMIC DNA]</scope>
    <source>
        <strain evidence="5 6">GAB2-2007-GAL-DOM2</strain>
    </source>
</reference>
<evidence type="ECO:0000256" key="1">
    <source>
        <dbReference type="ARBA" id="ARBA00010126"/>
    </source>
</evidence>
<feature type="domain" description="Nuclear speckle splicing regulatory protein 1 N-terminal" evidence="4">
    <location>
        <begin position="217"/>
        <end position="290"/>
    </location>
</feature>
<feature type="region of interest" description="Disordered" evidence="3">
    <location>
        <begin position="279"/>
        <end position="477"/>
    </location>
</feature>